<keyword evidence="10" id="KW-1185">Reference proteome</keyword>
<protein>
    <submittedName>
        <fullName evidence="9">Uncharacterized conserved protein YgbK, DUF1537 family</fullName>
    </submittedName>
</protein>
<keyword evidence="2" id="KW-0808">Transferase</keyword>
<dbReference type="Gene3D" id="3.40.50.10840">
    <property type="entry name" value="Putative sugar-binding, N-terminal domain"/>
    <property type="match status" value="1"/>
</dbReference>
<gene>
    <name evidence="9" type="ORF">SAMN05444336_10318</name>
</gene>
<evidence type="ECO:0000313" key="9">
    <source>
        <dbReference type="EMBL" id="SDX00405.1"/>
    </source>
</evidence>
<proteinExistence type="inferred from homology"/>
<dbReference type="Pfam" id="PF07005">
    <property type="entry name" value="SBD_N"/>
    <property type="match status" value="1"/>
</dbReference>
<dbReference type="InterPro" id="IPR031475">
    <property type="entry name" value="NBD_C"/>
</dbReference>
<evidence type="ECO:0000256" key="4">
    <source>
        <dbReference type="ARBA" id="ARBA00022777"/>
    </source>
</evidence>
<evidence type="ECO:0000256" key="5">
    <source>
        <dbReference type="ARBA" id="ARBA00022840"/>
    </source>
</evidence>
<evidence type="ECO:0000256" key="1">
    <source>
        <dbReference type="ARBA" id="ARBA00005715"/>
    </source>
</evidence>
<dbReference type="Proteomes" id="UP000199118">
    <property type="component" value="Unassembled WGS sequence"/>
</dbReference>
<dbReference type="InterPro" id="IPR042213">
    <property type="entry name" value="NBD_C_sf"/>
</dbReference>
<evidence type="ECO:0000256" key="2">
    <source>
        <dbReference type="ARBA" id="ARBA00022679"/>
    </source>
</evidence>
<dbReference type="SUPFAM" id="SSF142764">
    <property type="entry name" value="YgbK-like"/>
    <property type="match status" value="1"/>
</dbReference>
<evidence type="ECO:0000256" key="6">
    <source>
        <dbReference type="ARBA" id="ARBA00023277"/>
    </source>
</evidence>
<keyword evidence="5" id="KW-0067">ATP-binding</keyword>
<dbReference type="Pfam" id="PF17042">
    <property type="entry name" value="NBD_C"/>
    <property type="match status" value="1"/>
</dbReference>
<keyword evidence="6" id="KW-0119">Carbohydrate metabolism</keyword>
<evidence type="ECO:0000313" key="10">
    <source>
        <dbReference type="Proteomes" id="UP000199118"/>
    </source>
</evidence>
<name>A0A1H2Y5Z2_9RHOB</name>
<keyword evidence="4" id="KW-0418">Kinase</keyword>
<dbReference type="STRING" id="356660.SAMN05444336_10318"/>
<dbReference type="EMBL" id="FNMZ01000003">
    <property type="protein sequence ID" value="SDX00405.1"/>
    <property type="molecule type" value="Genomic_DNA"/>
</dbReference>
<evidence type="ECO:0000259" key="7">
    <source>
        <dbReference type="Pfam" id="PF07005"/>
    </source>
</evidence>
<dbReference type="GO" id="GO:0016301">
    <property type="term" value="F:kinase activity"/>
    <property type="evidence" value="ECO:0007669"/>
    <property type="project" value="UniProtKB-KW"/>
</dbReference>
<keyword evidence="3" id="KW-0547">Nucleotide-binding</keyword>
<organism evidence="9 10">
    <name type="scientific">Albimonas donghaensis</name>
    <dbReference type="NCBI Taxonomy" id="356660"/>
    <lineage>
        <taxon>Bacteria</taxon>
        <taxon>Pseudomonadati</taxon>
        <taxon>Pseudomonadota</taxon>
        <taxon>Alphaproteobacteria</taxon>
        <taxon>Rhodobacterales</taxon>
        <taxon>Paracoccaceae</taxon>
        <taxon>Albimonas</taxon>
    </lineage>
</organism>
<dbReference type="RefSeq" id="WP_092681098.1">
    <property type="nucleotide sequence ID" value="NZ_FNMZ01000003.1"/>
</dbReference>
<dbReference type="Gene3D" id="3.40.980.20">
    <property type="entry name" value="Four-carbon acid sugar kinase, nucleotide binding domain"/>
    <property type="match status" value="1"/>
</dbReference>
<accession>A0A1H2Y5Z2</accession>
<dbReference type="AlphaFoldDB" id="A0A1H2Y5Z2"/>
<dbReference type="InterPro" id="IPR037051">
    <property type="entry name" value="4-carb_acid_sugar_kinase_N_sf"/>
</dbReference>
<evidence type="ECO:0000259" key="8">
    <source>
        <dbReference type="Pfam" id="PF17042"/>
    </source>
</evidence>
<evidence type="ECO:0000256" key="3">
    <source>
        <dbReference type="ARBA" id="ARBA00022741"/>
    </source>
</evidence>
<feature type="domain" description="Four-carbon acid sugar kinase N-terminal" evidence="7">
    <location>
        <begin position="5"/>
        <end position="130"/>
    </location>
</feature>
<dbReference type="OrthoDB" id="9778478at2"/>
<dbReference type="GO" id="GO:0005524">
    <property type="term" value="F:ATP binding"/>
    <property type="evidence" value="ECO:0007669"/>
    <property type="project" value="UniProtKB-KW"/>
</dbReference>
<sequence>MTVRILADDLTGALDAAAPFARPGAPARLLMGATPAGGGAAALSISSESRDVPEAAARAAVGRAFAALEAADGADTPPVWFKKVDSVLRGNSLPDTLETMRLGGFETCLFAPAFPEMGRRTRAGMHEVRSPAGWAPAPVHDLAAAFAALGAQARPLAPDAPDAPGTGLLIGDVTTPEDLGRAVAALRDAPSMLWAGSRGLAEALSRALQGEGAPLPLPRIATVINGTATEASRAQIERARGLFGPRCTLVDPVPRAATPEATLHAIASAAAGIDAGPDRALMVIGGDTLSALLEACGAVGLDCLGEVGPGLPLSRIRGGRLDGVEMLTKSGGFGDADLLVRIVAEGRV</sequence>
<dbReference type="InterPro" id="IPR010737">
    <property type="entry name" value="4-carb_acid_sugar_kinase_N"/>
</dbReference>
<comment type="similarity">
    <text evidence="1">Belongs to the four-carbon acid sugar kinase family.</text>
</comment>
<reference evidence="9 10" key="1">
    <citation type="submission" date="2016-10" db="EMBL/GenBank/DDBJ databases">
        <authorList>
            <person name="de Groot N.N."/>
        </authorList>
    </citation>
    <scope>NUCLEOTIDE SEQUENCE [LARGE SCALE GENOMIC DNA]</scope>
    <source>
        <strain evidence="9 10">DSM 17890</strain>
    </source>
</reference>
<feature type="domain" description="Four-carbon acid sugar kinase nucleotide binding" evidence="8">
    <location>
        <begin position="260"/>
        <end position="339"/>
    </location>
</feature>